<dbReference type="PATRIC" id="fig|457404.5.peg.1119"/>
<name>H1PNW6_9FUSO</name>
<proteinExistence type="predicted"/>
<evidence type="ECO:0000313" key="2">
    <source>
        <dbReference type="Proteomes" id="UP000003233"/>
    </source>
</evidence>
<accession>H1PNW6</accession>
<organism evidence="1 2">
    <name type="scientific">Fusobacterium ulcerans 12-1B</name>
    <dbReference type="NCBI Taxonomy" id="457404"/>
    <lineage>
        <taxon>Bacteria</taxon>
        <taxon>Fusobacteriati</taxon>
        <taxon>Fusobacteriota</taxon>
        <taxon>Fusobacteriia</taxon>
        <taxon>Fusobacteriales</taxon>
        <taxon>Fusobacteriaceae</taxon>
        <taxon>Fusobacterium</taxon>
    </lineage>
</organism>
<evidence type="ECO:0000313" key="1">
    <source>
        <dbReference type="EMBL" id="EHO85185.1"/>
    </source>
</evidence>
<dbReference type="Proteomes" id="UP000003233">
    <property type="component" value="Unassembled WGS sequence"/>
</dbReference>
<dbReference type="EMBL" id="AGWJ02000006">
    <property type="protein sequence ID" value="EHO85185.1"/>
    <property type="molecule type" value="Genomic_DNA"/>
</dbReference>
<protein>
    <submittedName>
        <fullName evidence="1">Uncharacterized protein</fullName>
    </submittedName>
</protein>
<dbReference type="HOGENOM" id="CLU_2584695_0_0_0"/>
<reference evidence="1 2" key="1">
    <citation type="submission" date="2012-07" db="EMBL/GenBank/DDBJ databases">
        <title>The Genome Sequence of Fusobacterium ulcerans 12_1B.</title>
        <authorList>
            <consortium name="The Broad Institute Genome Sequencing Platform"/>
            <person name="Earl A."/>
            <person name="Ward D."/>
            <person name="Feldgarden M."/>
            <person name="Gevers D."/>
            <person name="Strauss J."/>
            <person name="Ambrose C.E."/>
            <person name="Allen-Vercoe E."/>
            <person name="Walker B."/>
            <person name="Young S.K."/>
            <person name="Zeng Q."/>
            <person name="Gargeya S."/>
            <person name="Fitzgerald M."/>
            <person name="Haas B."/>
            <person name="Abouelleil A."/>
            <person name="Alvarado L."/>
            <person name="Arachchi H.M."/>
            <person name="Berlin A.M."/>
            <person name="Chapman S.B."/>
            <person name="Goldberg J."/>
            <person name="Griggs A."/>
            <person name="Gujja S."/>
            <person name="Hansen M."/>
            <person name="Howarth C."/>
            <person name="Imamovic A."/>
            <person name="Larimer J."/>
            <person name="McCowen C."/>
            <person name="Montmayeur A."/>
            <person name="Murphy C."/>
            <person name="Neiman D."/>
            <person name="Pearson M."/>
            <person name="Priest M."/>
            <person name="Roberts A."/>
            <person name="Saif S."/>
            <person name="Shea T."/>
            <person name="Sisk P."/>
            <person name="Sykes S."/>
            <person name="Wortman J."/>
            <person name="Nusbaum C."/>
            <person name="Birren B."/>
        </authorList>
    </citation>
    <scope>NUCLEOTIDE SEQUENCE [LARGE SCALE GENOMIC DNA]</scope>
    <source>
        <strain evidence="1 2">12_1B</strain>
    </source>
</reference>
<dbReference type="AlphaFoldDB" id="H1PNW6"/>
<sequence length="80" mass="9017">MTLQEKFNQARQNMQHLFKSALGFRTSFANSTTIKTEIYINDTIIAVGFAGGSDYPLNERCLLSMLNAIANYDLNLIPKE</sequence>
<gene>
    <name evidence="1" type="ORF">HMPREF0402_00109</name>
</gene>
<dbReference type="RefSeq" id="WP_008695390.1">
    <property type="nucleotide sequence ID" value="NZ_KE161007.1"/>
</dbReference>
<dbReference type="BioCyc" id="FSP457404-HMP:GTSQ-110-MONOMER"/>
<keyword evidence="2" id="KW-1185">Reference proteome</keyword>
<comment type="caution">
    <text evidence="1">The sequence shown here is derived from an EMBL/GenBank/DDBJ whole genome shotgun (WGS) entry which is preliminary data.</text>
</comment>